<dbReference type="RefSeq" id="WP_155462128.1">
    <property type="nucleotide sequence ID" value="NZ_WNKY01000002.1"/>
</dbReference>
<accession>A0A6L6PCF6</accession>
<feature type="transmembrane region" description="Helical" evidence="1">
    <location>
        <begin position="255"/>
        <end position="273"/>
    </location>
</feature>
<dbReference type="NCBIfam" id="TIGR04179">
    <property type="entry name" value="rhombo_lipo"/>
    <property type="match status" value="1"/>
</dbReference>
<keyword evidence="4" id="KW-1185">Reference proteome</keyword>
<comment type="caution">
    <text evidence="3">The sequence shown here is derived from an EMBL/GenBank/DDBJ whole genome shotgun (WGS) entry which is preliminary data.</text>
</comment>
<evidence type="ECO:0000313" key="3">
    <source>
        <dbReference type="EMBL" id="MTV36782.1"/>
    </source>
</evidence>
<dbReference type="EMBL" id="WNKY01000002">
    <property type="protein sequence ID" value="MTV36782.1"/>
    <property type="molecule type" value="Genomic_DNA"/>
</dbReference>
<sequence length="277" mass="30462">MRYLKILLLMLAAATLSSCALWHNPNTRQHTGSVVDYLYPDAKTPPSLVPTVVKLRPPVKVGIAFVPGGGWGSSLPEAGKMKLLERVRDSFTRHEYIGKIEIIPTQYLRAKGGFANLEQVGRMFDVEVIALLSYDQVQFSDSNALSVLYWTIVGAYIINGDQYDIQTMLDASVFDVQSHKLLFRAPGTSRVKGSATAAGFTEKARAAQNQGYERAVDELIPQLQAQLDGFRERIKNDTSNYQVENKAGYKGGGSMGWISLALAALLCGVAYAVRRRA</sequence>
<evidence type="ECO:0000256" key="2">
    <source>
        <dbReference type="SAM" id="SignalP"/>
    </source>
</evidence>
<keyword evidence="3" id="KW-0449">Lipoprotein</keyword>
<dbReference type="PROSITE" id="PS51257">
    <property type="entry name" value="PROKAR_LIPOPROTEIN"/>
    <property type="match status" value="1"/>
</dbReference>
<keyword evidence="1" id="KW-0472">Membrane</keyword>
<feature type="chain" id="PRO_5026963564" evidence="2">
    <location>
        <begin position="21"/>
        <end position="277"/>
    </location>
</feature>
<name>A0A6L6PCF6_9BURK</name>
<dbReference type="AlphaFoldDB" id="A0A6L6PCF6"/>
<proteinExistence type="predicted"/>
<protein>
    <submittedName>
        <fullName evidence="3">Rhombotarget lipoprotein</fullName>
    </submittedName>
</protein>
<keyword evidence="1" id="KW-0812">Transmembrane</keyword>
<evidence type="ECO:0000256" key="1">
    <source>
        <dbReference type="SAM" id="Phobius"/>
    </source>
</evidence>
<gene>
    <name evidence="3" type="primary">rhlP</name>
    <name evidence="3" type="ORF">GM676_04175</name>
</gene>
<keyword evidence="2" id="KW-0732">Signal</keyword>
<keyword evidence="1" id="KW-1133">Transmembrane helix</keyword>
<organism evidence="3 4">
    <name type="scientific">Duganella radicis</name>
    <dbReference type="NCBI Taxonomy" id="551988"/>
    <lineage>
        <taxon>Bacteria</taxon>
        <taxon>Pseudomonadati</taxon>
        <taxon>Pseudomonadota</taxon>
        <taxon>Betaproteobacteria</taxon>
        <taxon>Burkholderiales</taxon>
        <taxon>Oxalobacteraceae</taxon>
        <taxon>Telluria group</taxon>
        <taxon>Duganella</taxon>
    </lineage>
</organism>
<dbReference type="Proteomes" id="UP000475582">
    <property type="component" value="Unassembled WGS sequence"/>
</dbReference>
<dbReference type="OrthoDB" id="191116at2"/>
<evidence type="ECO:0000313" key="4">
    <source>
        <dbReference type="Proteomes" id="UP000475582"/>
    </source>
</evidence>
<dbReference type="InterPro" id="IPR026443">
    <property type="entry name" value="Rhombo_lipo"/>
</dbReference>
<reference evidence="3 4" key="1">
    <citation type="submission" date="2019-11" db="EMBL/GenBank/DDBJ databases">
        <title>Type strains purchased from KCTC, JCM and DSMZ.</title>
        <authorList>
            <person name="Lu H."/>
        </authorList>
    </citation>
    <scope>NUCLEOTIDE SEQUENCE [LARGE SCALE GENOMIC DNA]</scope>
    <source>
        <strain evidence="3 4">KCTC 22382</strain>
    </source>
</reference>
<feature type="signal peptide" evidence="2">
    <location>
        <begin position="1"/>
        <end position="20"/>
    </location>
</feature>